<dbReference type="InterPro" id="IPR011011">
    <property type="entry name" value="Znf_FYVE_PHD"/>
</dbReference>
<dbReference type="GO" id="GO:0006325">
    <property type="term" value="P:chromatin organization"/>
    <property type="evidence" value="ECO:0007669"/>
    <property type="project" value="UniProtKB-KW"/>
</dbReference>
<dbReference type="Gene3D" id="3.30.40.10">
    <property type="entry name" value="Zinc/RING finger domain, C3HC4 (zinc finger)"/>
    <property type="match status" value="1"/>
</dbReference>
<dbReference type="EMBL" id="ML210191">
    <property type="protein sequence ID" value="TFK25011.1"/>
    <property type="molecule type" value="Genomic_DNA"/>
</dbReference>
<evidence type="ECO:0000313" key="13">
    <source>
        <dbReference type="EMBL" id="TFK25011.1"/>
    </source>
</evidence>
<evidence type="ECO:0000256" key="5">
    <source>
        <dbReference type="ARBA" id="ARBA00022833"/>
    </source>
</evidence>
<evidence type="ECO:0000256" key="9">
    <source>
        <dbReference type="PROSITE-ProRule" id="PRU00146"/>
    </source>
</evidence>
<dbReference type="SUPFAM" id="SSF57903">
    <property type="entry name" value="FYVE/PHD zinc finger"/>
    <property type="match status" value="1"/>
</dbReference>
<evidence type="ECO:0000256" key="1">
    <source>
        <dbReference type="ARBA" id="ARBA00004123"/>
    </source>
</evidence>
<evidence type="ECO:0000256" key="2">
    <source>
        <dbReference type="ARBA" id="ARBA00010210"/>
    </source>
</evidence>
<feature type="compositionally biased region" description="Basic and acidic residues" evidence="11">
    <location>
        <begin position="166"/>
        <end position="178"/>
    </location>
</feature>
<feature type="binding site" evidence="8">
    <location>
        <position position="320"/>
    </location>
    <ligand>
        <name>Zn(2+)</name>
        <dbReference type="ChEBI" id="CHEBI:29105"/>
        <label>2</label>
    </ligand>
</feature>
<feature type="binding site" evidence="8">
    <location>
        <position position="325"/>
    </location>
    <ligand>
        <name>Zn(2+)</name>
        <dbReference type="ChEBI" id="CHEBI:29105"/>
        <label>2</label>
    </ligand>
</feature>
<dbReference type="InterPro" id="IPR059153">
    <property type="entry name" value="NSD_PHD-1st"/>
</dbReference>
<dbReference type="GO" id="GO:0000785">
    <property type="term" value="C:chromatin"/>
    <property type="evidence" value="ECO:0007669"/>
    <property type="project" value="UniProtKB-ARBA"/>
</dbReference>
<reference evidence="13 14" key="1">
    <citation type="journal article" date="2019" name="Nat. Ecol. Evol.">
        <title>Megaphylogeny resolves global patterns of mushroom evolution.</title>
        <authorList>
            <person name="Varga T."/>
            <person name="Krizsan K."/>
            <person name="Foldi C."/>
            <person name="Dima B."/>
            <person name="Sanchez-Garcia M."/>
            <person name="Sanchez-Ramirez S."/>
            <person name="Szollosi G.J."/>
            <person name="Szarkandi J.G."/>
            <person name="Papp V."/>
            <person name="Albert L."/>
            <person name="Andreopoulos W."/>
            <person name="Angelini C."/>
            <person name="Antonin V."/>
            <person name="Barry K.W."/>
            <person name="Bougher N.L."/>
            <person name="Buchanan P."/>
            <person name="Buyck B."/>
            <person name="Bense V."/>
            <person name="Catcheside P."/>
            <person name="Chovatia M."/>
            <person name="Cooper J."/>
            <person name="Damon W."/>
            <person name="Desjardin D."/>
            <person name="Finy P."/>
            <person name="Geml J."/>
            <person name="Haridas S."/>
            <person name="Hughes K."/>
            <person name="Justo A."/>
            <person name="Karasinski D."/>
            <person name="Kautmanova I."/>
            <person name="Kiss B."/>
            <person name="Kocsube S."/>
            <person name="Kotiranta H."/>
            <person name="LaButti K.M."/>
            <person name="Lechner B.E."/>
            <person name="Liimatainen K."/>
            <person name="Lipzen A."/>
            <person name="Lukacs Z."/>
            <person name="Mihaltcheva S."/>
            <person name="Morgado L.N."/>
            <person name="Niskanen T."/>
            <person name="Noordeloos M.E."/>
            <person name="Ohm R.A."/>
            <person name="Ortiz-Santana B."/>
            <person name="Ovrebo C."/>
            <person name="Racz N."/>
            <person name="Riley R."/>
            <person name="Savchenko A."/>
            <person name="Shiryaev A."/>
            <person name="Soop K."/>
            <person name="Spirin V."/>
            <person name="Szebenyi C."/>
            <person name="Tomsovsky M."/>
            <person name="Tulloss R.E."/>
            <person name="Uehling J."/>
            <person name="Grigoriev I.V."/>
            <person name="Vagvolgyi C."/>
            <person name="Papp T."/>
            <person name="Martin F.M."/>
            <person name="Miettinen O."/>
            <person name="Hibbett D.S."/>
            <person name="Nagy L.G."/>
        </authorList>
    </citation>
    <scope>NUCLEOTIDE SEQUENCE [LARGE SCALE GENOMIC DNA]</scope>
    <source>
        <strain evidence="13 14">CBS 121175</strain>
    </source>
</reference>
<keyword evidence="10" id="KW-0156">Chromatin regulator</keyword>
<dbReference type="InterPro" id="IPR024610">
    <property type="entry name" value="ING_N_histone-binding"/>
</dbReference>
<feature type="compositionally biased region" description="Low complexity" evidence="11">
    <location>
        <begin position="133"/>
        <end position="147"/>
    </location>
</feature>
<feature type="site" description="Histone H3K4me3 binding" evidence="7">
    <location>
        <position position="329"/>
    </location>
</feature>
<feature type="binding site" evidence="8">
    <location>
        <position position="331"/>
    </location>
    <ligand>
        <name>Zn(2+)</name>
        <dbReference type="ChEBI" id="CHEBI:29105"/>
        <label>1</label>
    </ligand>
</feature>
<dbReference type="STRING" id="230819.A0A5C3KWG8"/>
<comment type="function">
    <text evidence="10">Component of an histone acetyltransferase complex.</text>
</comment>
<feature type="binding site" evidence="8">
    <location>
        <position position="334"/>
    </location>
    <ligand>
        <name>Zn(2+)</name>
        <dbReference type="ChEBI" id="CHEBI:29105"/>
        <label>1</label>
    </ligand>
</feature>
<evidence type="ECO:0000259" key="12">
    <source>
        <dbReference type="PROSITE" id="PS50016"/>
    </source>
</evidence>
<dbReference type="InterPro" id="IPR028651">
    <property type="entry name" value="ING_fam"/>
</dbReference>
<organism evidence="13 14">
    <name type="scientific">Coprinopsis marcescibilis</name>
    <name type="common">Agaric fungus</name>
    <name type="synonym">Psathyrella marcescibilis</name>
    <dbReference type="NCBI Taxonomy" id="230819"/>
    <lineage>
        <taxon>Eukaryota</taxon>
        <taxon>Fungi</taxon>
        <taxon>Dikarya</taxon>
        <taxon>Basidiomycota</taxon>
        <taxon>Agaricomycotina</taxon>
        <taxon>Agaricomycetes</taxon>
        <taxon>Agaricomycetidae</taxon>
        <taxon>Agaricales</taxon>
        <taxon>Agaricineae</taxon>
        <taxon>Psathyrellaceae</taxon>
        <taxon>Coprinopsis</taxon>
    </lineage>
</organism>
<name>A0A5C3KWG8_COPMA</name>
<feature type="site" description="Histone H3K4me3 binding" evidence="7">
    <location>
        <position position="306"/>
    </location>
</feature>
<feature type="region of interest" description="Disordered" evidence="11">
    <location>
        <begin position="1"/>
        <end position="33"/>
    </location>
</feature>
<feature type="binding site" evidence="8">
    <location>
        <position position="347"/>
    </location>
    <ligand>
        <name>Zn(2+)</name>
        <dbReference type="ChEBI" id="CHEBI:29105"/>
        <label>2</label>
    </ligand>
</feature>
<feature type="binding site" evidence="8">
    <location>
        <position position="350"/>
    </location>
    <ligand>
        <name>Zn(2+)</name>
        <dbReference type="ChEBI" id="CHEBI:29105"/>
        <label>2</label>
    </ligand>
</feature>
<feature type="compositionally biased region" description="Basic residues" evidence="11">
    <location>
        <begin position="1"/>
        <end position="10"/>
    </location>
</feature>
<dbReference type="Gene3D" id="6.10.140.1740">
    <property type="match status" value="1"/>
</dbReference>
<dbReference type="CDD" id="cd16859">
    <property type="entry name" value="ING_ING4_5"/>
    <property type="match status" value="1"/>
</dbReference>
<comment type="similarity">
    <text evidence="2 10">Belongs to the ING family.</text>
</comment>
<accession>A0A5C3KWG8</accession>
<evidence type="ECO:0000256" key="11">
    <source>
        <dbReference type="SAM" id="MobiDB-lite"/>
    </source>
</evidence>
<feature type="binding site" evidence="8">
    <location>
        <position position="309"/>
    </location>
    <ligand>
        <name>Zn(2+)</name>
        <dbReference type="ChEBI" id="CHEBI:29105"/>
        <label>1</label>
    </ligand>
</feature>
<dbReference type="PANTHER" id="PTHR10333">
    <property type="entry name" value="INHIBITOR OF GROWTH PROTEIN"/>
    <property type="match status" value="1"/>
</dbReference>
<evidence type="ECO:0000256" key="4">
    <source>
        <dbReference type="ARBA" id="ARBA00022771"/>
    </source>
</evidence>
<gene>
    <name evidence="13" type="ORF">FA15DRAFT_668879</name>
</gene>
<feature type="binding site" evidence="8">
    <location>
        <position position="307"/>
    </location>
    <ligand>
        <name>Zn(2+)</name>
        <dbReference type="ChEBI" id="CHEBI:29105"/>
        <label>1</label>
    </ligand>
</feature>
<proteinExistence type="inferred from homology"/>
<dbReference type="InterPro" id="IPR013083">
    <property type="entry name" value="Znf_RING/FYVE/PHD"/>
</dbReference>
<sequence>MSTRKRKRQALHREEDDEHEENAEQAGDKLLKDPAEKEREIWDAIREERYEIVEQLPLTLHRQLSLMRQLDQQSQGIYVLNLSSFCQLCNATGYIEKLLPTLRDYMKLRHKLAAETKDEEDDTVSLAKEDGGSKSTSSSTAIAPTTSMDAFSPSFTLSQTAPMPIPRERTRAPRTSREHLSHIAWLSEELLRASQEKANLAQATNDSVERHIRLLDLAIQEQQASLISSTTGSIHLPDLTLPKPTRQTANALDKYNSITLQTSGLFNDRADDESGDSPIEQVGIPRDVMKAMFVNPTKNEAGEDLYCYCNRVSFGEMIACDGPHCGLEWFHLGCVGLTEPPEGEWYCENCTKFDV</sequence>
<evidence type="ECO:0000256" key="3">
    <source>
        <dbReference type="ARBA" id="ARBA00022723"/>
    </source>
</evidence>
<dbReference type="PROSITE" id="PS01359">
    <property type="entry name" value="ZF_PHD_1"/>
    <property type="match status" value="1"/>
</dbReference>
<dbReference type="Pfam" id="PF23011">
    <property type="entry name" value="PHD-1st_NSD"/>
    <property type="match status" value="1"/>
</dbReference>
<keyword evidence="6 10" id="KW-0539">Nucleus</keyword>
<evidence type="ECO:0000256" key="7">
    <source>
        <dbReference type="PIRSR" id="PIRSR628651-50"/>
    </source>
</evidence>
<feature type="site" description="Histone H3K4me3 binding" evidence="7">
    <location>
        <position position="317"/>
    </location>
</feature>
<dbReference type="SMART" id="SM00249">
    <property type="entry name" value="PHD"/>
    <property type="match status" value="1"/>
</dbReference>
<dbReference type="InterPro" id="IPR001965">
    <property type="entry name" value="Znf_PHD"/>
</dbReference>
<feature type="site" description="Histone H3K4me3 binding" evidence="7">
    <location>
        <position position="321"/>
    </location>
</feature>
<dbReference type="PROSITE" id="PS50016">
    <property type="entry name" value="ZF_PHD_2"/>
    <property type="match status" value="1"/>
</dbReference>
<keyword evidence="5 8" id="KW-0862">Zinc</keyword>
<keyword evidence="4 9" id="KW-0863">Zinc-finger</keyword>
<evidence type="ECO:0000256" key="6">
    <source>
        <dbReference type="ARBA" id="ARBA00023242"/>
    </source>
</evidence>
<dbReference type="SMART" id="SM01408">
    <property type="entry name" value="ING"/>
    <property type="match status" value="1"/>
</dbReference>
<dbReference type="Pfam" id="PF12998">
    <property type="entry name" value="ING"/>
    <property type="match status" value="2"/>
</dbReference>
<dbReference type="InterPro" id="IPR019787">
    <property type="entry name" value="Znf_PHD-finger"/>
</dbReference>
<feature type="domain" description="PHD-type" evidence="12">
    <location>
        <begin position="304"/>
        <end position="353"/>
    </location>
</feature>
<comment type="subunit">
    <text evidence="10">Component of an histone acetyltransferase complex. Interacts with H3K4me3 and to a lesser extent with H3K4me2.</text>
</comment>
<evidence type="ECO:0000313" key="14">
    <source>
        <dbReference type="Proteomes" id="UP000307440"/>
    </source>
</evidence>
<dbReference type="CDD" id="cd15587">
    <property type="entry name" value="PHD_Yng1p_like"/>
    <property type="match status" value="1"/>
</dbReference>
<dbReference type="InterPro" id="IPR019786">
    <property type="entry name" value="Zinc_finger_PHD-type_CS"/>
</dbReference>
<dbReference type="GO" id="GO:0006355">
    <property type="term" value="P:regulation of DNA-templated transcription"/>
    <property type="evidence" value="ECO:0007669"/>
    <property type="project" value="TreeGrafter"/>
</dbReference>
<evidence type="ECO:0000256" key="8">
    <source>
        <dbReference type="PIRSR" id="PIRSR628651-51"/>
    </source>
</evidence>
<keyword evidence="14" id="KW-1185">Reference proteome</keyword>
<evidence type="ECO:0000256" key="10">
    <source>
        <dbReference type="RuleBase" id="RU361213"/>
    </source>
</evidence>
<dbReference type="Proteomes" id="UP000307440">
    <property type="component" value="Unassembled WGS sequence"/>
</dbReference>
<keyword evidence="3 8" id="KW-0479">Metal-binding</keyword>
<dbReference type="GO" id="GO:0008270">
    <property type="term" value="F:zinc ion binding"/>
    <property type="evidence" value="ECO:0007669"/>
    <property type="project" value="UniProtKB-KW"/>
</dbReference>
<feature type="region of interest" description="Disordered" evidence="11">
    <location>
        <begin position="114"/>
        <end position="178"/>
    </location>
</feature>
<dbReference type="OrthoDB" id="5411773at2759"/>
<protein>
    <recommendedName>
        <fullName evidence="10">Chromatin modification-related protein</fullName>
    </recommendedName>
</protein>
<dbReference type="GO" id="GO:0005634">
    <property type="term" value="C:nucleus"/>
    <property type="evidence" value="ECO:0007669"/>
    <property type="project" value="UniProtKB-SubCell"/>
</dbReference>
<dbReference type="AlphaFoldDB" id="A0A5C3KWG8"/>
<comment type="subcellular location">
    <subcellularLocation>
        <location evidence="1 10">Nucleus</location>
    </subcellularLocation>
</comment>
<comment type="domain">
    <text evidence="10">The PHD-type zinc finger mediates the binding to H3K4me3.</text>
</comment>